<dbReference type="SUPFAM" id="SSF48498">
    <property type="entry name" value="Tetracyclin repressor-like, C-terminal domain"/>
    <property type="match status" value="1"/>
</dbReference>
<keyword evidence="5" id="KW-1185">Reference proteome</keyword>
<evidence type="ECO:0000313" key="4">
    <source>
        <dbReference type="EMBL" id="MDV6227255.1"/>
    </source>
</evidence>
<dbReference type="Gene3D" id="1.10.357.10">
    <property type="entry name" value="Tetracycline Repressor, domain 2"/>
    <property type="match status" value="1"/>
</dbReference>
<gene>
    <name evidence="4" type="ORF">R2G56_13235</name>
</gene>
<dbReference type="InterPro" id="IPR009057">
    <property type="entry name" value="Homeodomain-like_sf"/>
</dbReference>
<organism evidence="4 5">
    <name type="scientific">Nitratireductor aquimarinus</name>
    <dbReference type="NCBI Taxonomy" id="889300"/>
    <lineage>
        <taxon>Bacteria</taxon>
        <taxon>Pseudomonadati</taxon>
        <taxon>Pseudomonadota</taxon>
        <taxon>Alphaproteobacteria</taxon>
        <taxon>Hyphomicrobiales</taxon>
        <taxon>Phyllobacteriaceae</taxon>
        <taxon>Nitratireductor</taxon>
    </lineage>
</organism>
<name>A0ABU4ALZ7_9HYPH</name>
<evidence type="ECO:0000259" key="3">
    <source>
        <dbReference type="PROSITE" id="PS50977"/>
    </source>
</evidence>
<reference evidence="4 5" key="1">
    <citation type="submission" date="2023-10" db="EMBL/GenBank/DDBJ databases">
        <authorList>
            <person name="Venkata Ramana C."/>
            <person name="Sasikala C."/>
            <person name="Dhurka M."/>
        </authorList>
    </citation>
    <scope>NUCLEOTIDE SEQUENCE [LARGE SCALE GENOMIC DNA]</scope>
    <source>
        <strain evidence="4 5">KCTC 32151</strain>
    </source>
</reference>
<dbReference type="Proteomes" id="UP001185659">
    <property type="component" value="Unassembled WGS sequence"/>
</dbReference>
<dbReference type="PANTHER" id="PTHR30055:SF200">
    <property type="entry name" value="HTH-TYPE TRANSCRIPTIONAL REPRESSOR BDCR"/>
    <property type="match status" value="1"/>
</dbReference>
<dbReference type="InterPro" id="IPR050109">
    <property type="entry name" value="HTH-type_TetR-like_transc_reg"/>
</dbReference>
<dbReference type="PANTHER" id="PTHR30055">
    <property type="entry name" value="HTH-TYPE TRANSCRIPTIONAL REGULATOR RUTR"/>
    <property type="match status" value="1"/>
</dbReference>
<dbReference type="EMBL" id="JAWLIP010000005">
    <property type="protein sequence ID" value="MDV6227255.1"/>
    <property type="molecule type" value="Genomic_DNA"/>
</dbReference>
<dbReference type="InterPro" id="IPR036271">
    <property type="entry name" value="Tet_transcr_reg_TetR-rel_C_sf"/>
</dbReference>
<dbReference type="InterPro" id="IPR001647">
    <property type="entry name" value="HTH_TetR"/>
</dbReference>
<feature type="domain" description="HTH tetR-type" evidence="3">
    <location>
        <begin position="9"/>
        <end position="69"/>
    </location>
</feature>
<protein>
    <submittedName>
        <fullName evidence="4">TetR/AcrR family transcriptional regulator</fullName>
    </submittedName>
</protein>
<accession>A0ABU4ALZ7</accession>
<comment type="caution">
    <text evidence="4">The sequence shown here is derived from an EMBL/GenBank/DDBJ whole genome shotgun (WGS) entry which is preliminary data.</text>
</comment>
<dbReference type="SUPFAM" id="SSF46689">
    <property type="entry name" value="Homeodomain-like"/>
    <property type="match status" value="1"/>
</dbReference>
<dbReference type="RefSeq" id="WP_317561562.1">
    <property type="nucleotide sequence ID" value="NZ_JAWLIP010000005.1"/>
</dbReference>
<dbReference type="PRINTS" id="PR00455">
    <property type="entry name" value="HTHTETR"/>
</dbReference>
<dbReference type="PROSITE" id="PS50977">
    <property type="entry name" value="HTH_TETR_2"/>
    <property type="match status" value="1"/>
</dbReference>
<proteinExistence type="predicted"/>
<keyword evidence="1 2" id="KW-0238">DNA-binding</keyword>
<evidence type="ECO:0000256" key="2">
    <source>
        <dbReference type="PROSITE-ProRule" id="PRU00335"/>
    </source>
</evidence>
<sequence>MDTKQQKPKPARERVVDAASKLFYREGIRAVSVDAVAEEAGVTKKTFYYHFRSKDDLVAEYLSSRDQPNLDLFESWFRSAEGDVADRVEAIFTGVARSARHPAWRGCGFLRTAAELANLPGHPAMVIGASHKKKFENWLSGELAESGIDNPAAIARQIVVLLDGVFSTLLVHRDADYAEAAGQAARTLIHSSYPTQNRAA</sequence>
<evidence type="ECO:0000256" key="1">
    <source>
        <dbReference type="ARBA" id="ARBA00023125"/>
    </source>
</evidence>
<dbReference type="Pfam" id="PF00440">
    <property type="entry name" value="TetR_N"/>
    <property type="match status" value="1"/>
</dbReference>
<evidence type="ECO:0000313" key="5">
    <source>
        <dbReference type="Proteomes" id="UP001185659"/>
    </source>
</evidence>
<feature type="DNA-binding region" description="H-T-H motif" evidence="2">
    <location>
        <begin position="32"/>
        <end position="51"/>
    </location>
</feature>